<protein>
    <submittedName>
        <fullName evidence="9">Aliphatic sulfonates transport permease protein SsuC</fullName>
    </submittedName>
</protein>
<sequence length="276" mass="30542">MSSTVTTKPAQIKPDVDSAPPPHLLRLISKLKGLLIPVLALVLCEIVVRNGWIEPYLLPAPSSLWQSLVELSEGDLWLHIWTSTWRVFLGFLIGSGLALVFAILVGLNRHAEEFLEPSFSAIKSIPSLAWIPLLLLWLGIDEASKITLIAIGAFFPTYTNTVSAIQGVDRKLIEVAQVYRLKYFQQIKDIVLPAASPGILTGLRNSLSLSWMFMIAAELIAATQGIGYLLSDGRETSRPDIVIIAIILLAILGKISDSLMKIVENWLLRWRDVVKK</sequence>
<evidence type="ECO:0000313" key="10">
    <source>
        <dbReference type="Proteomes" id="UP000489961"/>
    </source>
</evidence>
<dbReference type="PROSITE" id="PS50928">
    <property type="entry name" value="ABC_TM1"/>
    <property type="match status" value="1"/>
</dbReference>
<feature type="transmembrane region" description="Helical" evidence="7">
    <location>
        <begin position="85"/>
        <end position="107"/>
    </location>
</feature>
<dbReference type="PANTHER" id="PTHR30151">
    <property type="entry name" value="ALKANE SULFONATE ABC TRANSPORTER-RELATED, MEMBRANE SUBUNIT"/>
    <property type="match status" value="1"/>
</dbReference>
<keyword evidence="5 7" id="KW-1133">Transmembrane helix</keyword>
<evidence type="ECO:0000256" key="5">
    <source>
        <dbReference type="ARBA" id="ARBA00022989"/>
    </source>
</evidence>
<evidence type="ECO:0000256" key="6">
    <source>
        <dbReference type="ARBA" id="ARBA00023136"/>
    </source>
</evidence>
<evidence type="ECO:0000259" key="8">
    <source>
        <dbReference type="PROSITE" id="PS50928"/>
    </source>
</evidence>
<accession>A0A811GDY2</accession>
<dbReference type="Pfam" id="PF00528">
    <property type="entry name" value="BPD_transp_1"/>
    <property type="match status" value="1"/>
</dbReference>
<dbReference type="CDD" id="cd06261">
    <property type="entry name" value="TM_PBP2"/>
    <property type="match status" value="1"/>
</dbReference>
<feature type="transmembrane region" description="Helical" evidence="7">
    <location>
        <begin position="209"/>
        <end position="229"/>
    </location>
</feature>
<keyword evidence="2 7" id="KW-0813">Transport</keyword>
<dbReference type="GO" id="GO:0042918">
    <property type="term" value="P:alkanesulfonate transmembrane transport"/>
    <property type="evidence" value="ECO:0007669"/>
    <property type="project" value="UniProtKB-ARBA"/>
</dbReference>
<evidence type="ECO:0000256" key="7">
    <source>
        <dbReference type="RuleBase" id="RU363032"/>
    </source>
</evidence>
<evidence type="ECO:0000256" key="1">
    <source>
        <dbReference type="ARBA" id="ARBA00004651"/>
    </source>
</evidence>
<evidence type="ECO:0000256" key="4">
    <source>
        <dbReference type="ARBA" id="ARBA00022692"/>
    </source>
</evidence>
<name>A0A811GDY2_9GAMM</name>
<comment type="similarity">
    <text evidence="7">Belongs to the binding-protein-dependent transport system permease family.</text>
</comment>
<organism evidence="9 10">
    <name type="scientific">Acinetobacter bouvetii</name>
    <dbReference type="NCBI Taxonomy" id="202951"/>
    <lineage>
        <taxon>Bacteria</taxon>
        <taxon>Pseudomonadati</taxon>
        <taxon>Pseudomonadota</taxon>
        <taxon>Gammaproteobacteria</taxon>
        <taxon>Moraxellales</taxon>
        <taxon>Moraxellaceae</taxon>
        <taxon>Acinetobacter</taxon>
    </lineage>
</organism>
<keyword evidence="4 7" id="KW-0812">Transmembrane</keyword>
<comment type="caution">
    <text evidence="9">The sequence shown here is derived from an EMBL/GenBank/DDBJ whole genome shotgun (WGS) entry which is preliminary data.</text>
</comment>
<dbReference type="PANTHER" id="PTHR30151:SF39">
    <property type="entry name" value="ABC TRANSPORTER PERMEASE PROTEIN"/>
    <property type="match status" value="1"/>
</dbReference>
<dbReference type="Proteomes" id="UP000489961">
    <property type="component" value="Unassembled WGS sequence"/>
</dbReference>
<dbReference type="AlphaFoldDB" id="A0A811GDY2"/>
<evidence type="ECO:0000256" key="3">
    <source>
        <dbReference type="ARBA" id="ARBA00022475"/>
    </source>
</evidence>
<comment type="subcellular location">
    <subcellularLocation>
        <location evidence="1 7">Cell membrane</location>
        <topology evidence="1 7">Multi-pass membrane protein</topology>
    </subcellularLocation>
</comment>
<dbReference type="GO" id="GO:0005886">
    <property type="term" value="C:plasma membrane"/>
    <property type="evidence" value="ECO:0007669"/>
    <property type="project" value="UniProtKB-SubCell"/>
</dbReference>
<feature type="transmembrane region" description="Helical" evidence="7">
    <location>
        <begin position="146"/>
        <end position="165"/>
    </location>
</feature>
<evidence type="ECO:0000256" key="2">
    <source>
        <dbReference type="ARBA" id="ARBA00022448"/>
    </source>
</evidence>
<keyword evidence="6 7" id="KW-0472">Membrane</keyword>
<keyword evidence="3" id="KW-1003">Cell membrane</keyword>
<dbReference type="RefSeq" id="WP_174560518.1">
    <property type="nucleotide sequence ID" value="NZ_CADDTS010000048.1"/>
</dbReference>
<dbReference type="EMBL" id="CADDTS010000048">
    <property type="protein sequence ID" value="CAB1221261.1"/>
    <property type="molecule type" value="Genomic_DNA"/>
</dbReference>
<dbReference type="FunFam" id="1.10.3720.10:FF:000003">
    <property type="entry name" value="Aliphatic sulfonate ABC transporter permease"/>
    <property type="match status" value="1"/>
</dbReference>
<gene>
    <name evidence="9" type="primary">ssuC_2</name>
    <name evidence="9" type="ORF">SFB21_2727</name>
</gene>
<dbReference type="SUPFAM" id="SSF161098">
    <property type="entry name" value="MetI-like"/>
    <property type="match status" value="1"/>
</dbReference>
<dbReference type="Gene3D" id="1.10.3720.10">
    <property type="entry name" value="MetI-like"/>
    <property type="match status" value="1"/>
</dbReference>
<dbReference type="InterPro" id="IPR000515">
    <property type="entry name" value="MetI-like"/>
</dbReference>
<dbReference type="InterPro" id="IPR035906">
    <property type="entry name" value="MetI-like_sf"/>
</dbReference>
<feature type="transmembrane region" description="Helical" evidence="7">
    <location>
        <begin position="241"/>
        <end position="260"/>
    </location>
</feature>
<feature type="transmembrane region" description="Helical" evidence="7">
    <location>
        <begin position="119"/>
        <end position="140"/>
    </location>
</feature>
<proteinExistence type="inferred from homology"/>
<feature type="domain" description="ABC transmembrane type-1" evidence="8">
    <location>
        <begin position="80"/>
        <end position="260"/>
    </location>
</feature>
<dbReference type="GO" id="GO:0010438">
    <property type="term" value="P:cellular response to sulfur starvation"/>
    <property type="evidence" value="ECO:0007669"/>
    <property type="project" value="TreeGrafter"/>
</dbReference>
<evidence type="ECO:0000313" key="9">
    <source>
        <dbReference type="EMBL" id="CAB1221261.1"/>
    </source>
</evidence>
<feature type="transmembrane region" description="Helical" evidence="7">
    <location>
        <begin position="34"/>
        <end position="53"/>
    </location>
</feature>
<reference evidence="9 10" key="1">
    <citation type="submission" date="2020-02" db="EMBL/GenBank/DDBJ databases">
        <authorList>
            <person name="Chaudhuri R."/>
        </authorList>
    </citation>
    <scope>NUCLEOTIDE SEQUENCE [LARGE SCALE GENOMIC DNA]</scope>
    <source>
        <strain evidence="9">SFB21</strain>
    </source>
</reference>